<dbReference type="Pfam" id="PF00211">
    <property type="entry name" value="Guanylate_cyc"/>
    <property type="match status" value="1"/>
</dbReference>
<protein>
    <submittedName>
        <fullName evidence="3">Adenylate/guanylate cyclase domain-containing protein</fullName>
    </submittedName>
</protein>
<proteinExistence type="inferred from homology"/>
<accession>A0A1E3SBF6</accession>
<dbReference type="GO" id="GO:0004016">
    <property type="term" value="F:adenylate cyclase activity"/>
    <property type="evidence" value="ECO:0007669"/>
    <property type="project" value="UniProtKB-ARBA"/>
</dbReference>
<dbReference type="InterPro" id="IPR050697">
    <property type="entry name" value="Adenylyl/Guanylyl_Cyclase_3/4"/>
</dbReference>
<evidence type="ECO:0000256" key="1">
    <source>
        <dbReference type="ARBA" id="ARBA00005381"/>
    </source>
</evidence>
<dbReference type="GO" id="GO:0035556">
    <property type="term" value="P:intracellular signal transduction"/>
    <property type="evidence" value="ECO:0007669"/>
    <property type="project" value="InterPro"/>
</dbReference>
<evidence type="ECO:0000259" key="2">
    <source>
        <dbReference type="PROSITE" id="PS50125"/>
    </source>
</evidence>
<dbReference type="EMBL" id="MVHT01000005">
    <property type="protein sequence ID" value="ORB10044.1"/>
    <property type="molecule type" value="Genomic_DNA"/>
</dbReference>
<reference evidence="3 4" key="1">
    <citation type="submission" date="2017-02" db="EMBL/GenBank/DDBJ databases">
        <title>The new phylogeny of genus Mycobacterium.</title>
        <authorList>
            <person name="Tortoli E."/>
            <person name="Trovato A."/>
            <person name="Cirillo D.M."/>
        </authorList>
    </citation>
    <scope>NUCLEOTIDE SEQUENCE [LARGE SCALE GENOMIC DNA]</scope>
    <source>
        <strain evidence="3 4">DSM 44049</strain>
    </source>
</reference>
<sequence length="394" mass="43010">MSYGWFVGETPPLPLPEQPELRGLAQALEDAGAAAEILDHKWRVVYTTSEDALGLGLDPADMHHHYGLSLNVRADHHPDWVTDRETGSRYWRVVGPHMVRDVPPSDPDFDEVFGRLARRARELTPAPPTLAHRIDMNFEKLASFDKSWPGPANLVHIRLHDADGRFIGTLMLALPSLPQSLAMRLDRGDTAMYRRMDRLREPCRRAAAILFADLEASGELSRRLSSRAYFDLIRALTDLIDSVVGAHTGILGKHAGDGASALFLAEDAGGDSIAARGAIEAAREIRDRATALRDGMRVKVGVHWGATLMVGQVSTRGRLEVTALGDEMNEAARIEHAAHGGVVLASKDAIERLSVQDAHSLAVDPDTLTYRTIAELTTNEKAVRDAGSIAVAEL</sequence>
<dbReference type="PANTHER" id="PTHR43081">
    <property type="entry name" value="ADENYLATE CYCLASE, TERMINAL-DIFFERENTIATION SPECIFIC-RELATED"/>
    <property type="match status" value="1"/>
</dbReference>
<dbReference type="CDD" id="cd07302">
    <property type="entry name" value="CHD"/>
    <property type="match status" value="1"/>
</dbReference>
<dbReference type="Gene3D" id="3.30.70.1230">
    <property type="entry name" value="Nucleotide cyclase"/>
    <property type="match status" value="1"/>
</dbReference>
<organism evidence="3 4">
    <name type="scientific">Mycobacterium intermedium</name>
    <dbReference type="NCBI Taxonomy" id="28445"/>
    <lineage>
        <taxon>Bacteria</taxon>
        <taxon>Bacillati</taxon>
        <taxon>Actinomycetota</taxon>
        <taxon>Actinomycetes</taxon>
        <taxon>Mycobacteriales</taxon>
        <taxon>Mycobacteriaceae</taxon>
        <taxon>Mycobacterium</taxon>
        <taxon>Mycobacterium simiae complex</taxon>
    </lineage>
</organism>
<dbReference type="PANTHER" id="PTHR43081:SF1">
    <property type="entry name" value="ADENYLATE CYCLASE, TERMINAL-DIFFERENTIATION SPECIFIC"/>
    <property type="match status" value="1"/>
</dbReference>
<gene>
    <name evidence="3" type="ORF">BST27_03040</name>
</gene>
<evidence type="ECO:0000313" key="3">
    <source>
        <dbReference type="EMBL" id="ORB10044.1"/>
    </source>
</evidence>
<comment type="caution">
    <text evidence="3">The sequence shown here is derived from an EMBL/GenBank/DDBJ whole genome shotgun (WGS) entry which is preliminary data.</text>
</comment>
<dbReference type="PROSITE" id="PS50125">
    <property type="entry name" value="GUANYLATE_CYCLASE_2"/>
    <property type="match status" value="1"/>
</dbReference>
<name>A0A1E3SBF6_MYCIE</name>
<dbReference type="InterPro" id="IPR029787">
    <property type="entry name" value="Nucleotide_cyclase"/>
</dbReference>
<feature type="domain" description="Guanylate cyclase" evidence="2">
    <location>
        <begin position="208"/>
        <end position="335"/>
    </location>
</feature>
<dbReference type="STRING" id="28445.BHQ20_17210"/>
<dbReference type="InterPro" id="IPR001054">
    <property type="entry name" value="A/G_cyclase"/>
</dbReference>
<dbReference type="SUPFAM" id="SSF55073">
    <property type="entry name" value="Nucleotide cyclase"/>
    <property type="match status" value="1"/>
</dbReference>
<dbReference type="Proteomes" id="UP000192739">
    <property type="component" value="Unassembled WGS sequence"/>
</dbReference>
<dbReference type="SMART" id="SM00044">
    <property type="entry name" value="CYCc"/>
    <property type="match status" value="1"/>
</dbReference>
<dbReference type="AlphaFoldDB" id="A0A1E3SBF6"/>
<dbReference type="GO" id="GO:0009190">
    <property type="term" value="P:cyclic nucleotide biosynthetic process"/>
    <property type="evidence" value="ECO:0007669"/>
    <property type="project" value="InterPro"/>
</dbReference>
<evidence type="ECO:0000313" key="4">
    <source>
        <dbReference type="Proteomes" id="UP000192739"/>
    </source>
</evidence>
<comment type="similarity">
    <text evidence="1">Belongs to the adenylyl cyclase class-3 family.</text>
</comment>
<keyword evidence="4" id="KW-1185">Reference proteome</keyword>